<evidence type="ECO:0000256" key="2">
    <source>
        <dbReference type="ARBA" id="ARBA00022603"/>
    </source>
</evidence>
<keyword evidence="2 6" id="KW-0489">Methyltransferase</keyword>
<organism evidence="6 7">
    <name type="scientific">Sandarakinorhabdus cyanobacteriorum</name>
    <dbReference type="NCBI Taxonomy" id="1981098"/>
    <lineage>
        <taxon>Bacteria</taxon>
        <taxon>Pseudomonadati</taxon>
        <taxon>Pseudomonadota</taxon>
        <taxon>Alphaproteobacteria</taxon>
        <taxon>Sphingomonadales</taxon>
        <taxon>Sphingosinicellaceae</taxon>
        <taxon>Sandarakinorhabdus</taxon>
    </lineage>
</organism>
<dbReference type="InterPro" id="IPR029026">
    <property type="entry name" value="tRNA_m1G_MTases_N"/>
</dbReference>
<comment type="caution">
    <text evidence="6">The sequence shown here is derived from an EMBL/GenBank/DDBJ whole genome shotgun (WGS) entry which is preliminary data.</text>
</comment>
<dbReference type="Gene3D" id="3.40.1280.10">
    <property type="match status" value="1"/>
</dbReference>
<comment type="similarity">
    <text evidence="1">Belongs to the class IV-like SAM-binding methyltransferase superfamily. RNA methyltransferase TrmH family.</text>
</comment>
<dbReference type="PIRSF" id="PIRSF004808">
    <property type="entry name" value="LasT"/>
    <property type="match status" value="1"/>
</dbReference>
<dbReference type="Gene3D" id="1.10.8.590">
    <property type="match status" value="1"/>
</dbReference>
<keyword evidence="3 6" id="KW-0808">Transferase</keyword>
<keyword evidence="7" id="KW-1185">Reference proteome</keyword>
<dbReference type="PANTHER" id="PTHR42786:SF7">
    <property type="entry name" value="TRNA_RRNA METHYLTRANSFERASE SPOU TYPE DOMAIN-CONTAINING PROTEIN"/>
    <property type="match status" value="1"/>
</dbReference>
<evidence type="ECO:0000256" key="1">
    <source>
        <dbReference type="ARBA" id="ARBA00007228"/>
    </source>
</evidence>
<feature type="domain" description="tRNA/rRNA methyltransferase SpoU type" evidence="5">
    <location>
        <begin position="20"/>
        <end position="167"/>
    </location>
</feature>
<dbReference type="CDD" id="cd18093">
    <property type="entry name" value="SpoU-like_TrmJ"/>
    <property type="match status" value="1"/>
</dbReference>
<keyword evidence="4" id="KW-0949">S-adenosyl-L-methionine</keyword>
<dbReference type="PANTHER" id="PTHR42786">
    <property type="entry name" value="TRNA/RRNA METHYLTRANSFERASE"/>
    <property type="match status" value="1"/>
</dbReference>
<name>A0A255Y654_9SPHN</name>
<evidence type="ECO:0000256" key="3">
    <source>
        <dbReference type="ARBA" id="ARBA00022679"/>
    </source>
</evidence>
<dbReference type="InterPro" id="IPR029028">
    <property type="entry name" value="Alpha/beta_knot_MTases"/>
</dbReference>
<proteinExistence type="inferred from homology"/>
<sequence>MGSAMNPPPEPHHMPPNPPAVILVRPQLGMNIGAVARAMLNFGLTELRLVAPRDGWPNPEAGPSAAGADAVIEGAVVFDTLADAIADCALTIGTAMTTRDMIRRVTSPAGAVAEMRAAPVTSALVFGPERTGLTREDLLHCHALCTIPSNPDFGSLNLAQAVAVMGYAWVMAHDAPPPSWIVNHEGPAPQADLAGLIAALEAQLADNGWFNPAPGRSESARRMLRNILTRPGFTAAEVQFLRGVVRSLSTPRPGQ</sequence>
<protein>
    <submittedName>
        <fullName evidence="6">rRNA methyltransferase</fullName>
    </submittedName>
</protein>
<dbReference type="OrthoDB" id="9806346at2"/>
<evidence type="ECO:0000313" key="6">
    <source>
        <dbReference type="EMBL" id="OYQ24737.1"/>
    </source>
</evidence>
<evidence type="ECO:0000313" key="7">
    <source>
        <dbReference type="Proteomes" id="UP000216991"/>
    </source>
</evidence>
<dbReference type="AlphaFoldDB" id="A0A255Y654"/>
<dbReference type="SUPFAM" id="SSF75217">
    <property type="entry name" value="alpha/beta knot"/>
    <property type="match status" value="1"/>
</dbReference>
<evidence type="ECO:0000256" key="4">
    <source>
        <dbReference type="ARBA" id="ARBA00022691"/>
    </source>
</evidence>
<reference evidence="6 7" key="1">
    <citation type="submission" date="2017-07" db="EMBL/GenBank/DDBJ databases">
        <title>Sandarakinorhabdus cyanobacteriorum sp. nov., a novel bacterium isolated from cyanobacterial aggregates in a eutrophic lake.</title>
        <authorList>
            <person name="Cai H."/>
        </authorList>
    </citation>
    <scope>NUCLEOTIDE SEQUENCE [LARGE SCALE GENOMIC DNA]</scope>
    <source>
        <strain evidence="6 7">TH057</strain>
    </source>
</reference>
<gene>
    <name evidence="6" type="ORF">CHU93_15380</name>
</gene>
<dbReference type="GO" id="GO:0005829">
    <property type="term" value="C:cytosol"/>
    <property type="evidence" value="ECO:0007669"/>
    <property type="project" value="TreeGrafter"/>
</dbReference>
<dbReference type="GO" id="GO:0008173">
    <property type="term" value="F:RNA methyltransferase activity"/>
    <property type="evidence" value="ECO:0007669"/>
    <property type="project" value="InterPro"/>
</dbReference>
<dbReference type="GO" id="GO:0003723">
    <property type="term" value="F:RNA binding"/>
    <property type="evidence" value="ECO:0007669"/>
    <property type="project" value="InterPro"/>
</dbReference>
<dbReference type="GO" id="GO:0002128">
    <property type="term" value="P:tRNA nucleoside ribose methylation"/>
    <property type="evidence" value="ECO:0007669"/>
    <property type="project" value="TreeGrafter"/>
</dbReference>
<dbReference type="Pfam" id="PF00588">
    <property type="entry name" value="SpoU_methylase"/>
    <property type="match status" value="1"/>
</dbReference>
<dbReference type="InterPro" id="IPR004384">
    <property type="entry name" value="RNA_MeTrfase_TrmJ/LasT"/>
</dbReference>
<dbReference type="Proteomes" id="UP000216991">
    <property type="component" value="Unassembled WGS sequence"/>
</dbReference>
<dbReference type="EMBL" id="NOXT01000124">
    <property type="protein sequence ID" value="OYQ24737.1"/>
    <property type="molecule type" value="Genomic_DNA"/>
</dbReference>
<accession>A0A255Y654</accession>
<evidence type="ECO:0000259" key="5">
    <source>
        <dbReference type="Pfam" id="PF00588"/>
    </source>
</evidence>
<dbReference type="InterPro" id="IPR001537">
    <property type="entry name" value="SpoU_MeTrfase"/>
</dbReference>